<proteinExistence type="predicted"/>
<organism evidence="1">
    <name type="scientific">viral metagenome</name>
    <dbReference type="NCBI Taxonomy" id="1070528"/>
    <lineage>
        <taxon>unclassified sequences</taxon>
        <taxon>metagenomes</taxon>
        <taxon>organismal metagenomes</taxon>
    </lineage>
</organism>
<name>A0A6C0BHH7_9ZZZZ</name>
<dbReference type="EMBL" id="MN739164">
    <property type="protein sequence ID" value="QHS91797.1"/>
    <property type="molecule type" value="Genomic_DNA"/>
</dbReference>
<sequence length="263" mass="30054">MDQFAAANKKIVMEEKQRLLQEWAADALVDAILNPKSPSRVNHLETPVEQIRAELASGKTSALVWSANHAFFKKDSSPPGLDCRGEIFKGKIEHHYWCYDEHDNFRTPTVEDVARSSRVHEILRNPRPGFFKAGSPQTTILAVVKHTDFLSLLASRFGNKFTCSYTLEQSGEETQYWTPYVIRIFLQFWPHGLEKSKAEKIAKAKADFDKRSETIIVSSCITCKKMLTRANRIESACSKDCHCHEHDGYFCSDKCMGPYFRRA</sequence>
<accession>A0A6C0BHH7</accession>
<reference evidence="1" key="1">
    <citation type="journal article" date="2020" name="Nature">
        <title>Giant virus diversity and host interactions through global metagenomics.</title>
        <authorList>
            <person name="Schulz F."/>
            <person name="Roux S."/>
            <person name="Paez-Espino D."/>
            <person name="Jungbluth S."/>
            <person name="Walsh D.A."/>
            <person name="Denef V.J."/>
            <person name="McMahon K.D."/>
            <person name="Konstantinidis K.T."/>
            <person name="Eloe-Fadrosh E.A."/>
            <person name="Kyrpides N.C."/>
            <person name="Woyke T."/>
        </authorList>
    </citation>
    <scope>NUCLEOTIDE SEQUENCE</scope>
    <source>
        <strain evidence="1">GVMAG-M-3300013006-15</strain>
    </source>
</reference>
<protein>
    <submittedName>
        <fullName evidence="1">Uncharacterized protein</fullName>
    </submittedName>
</protein>
<evidence type="ECO:0000313" key="1">
    <source>
        <dbReference type="EMBL" id="QHS91797.1"/>
    </source>
</evidence>
<dbReference type="AlphaFoldDB" id="A0A6C0BHH7"/>